<evidence type="ECO:0000256" key="2">
    <source>
        <dbReference type="ARBA" id="ARBA00022692"/>
    </source>
</evidence>
<evidence type="ECO:0000313" key="8">
    <source>
        <dbReference type="Proteomes" id="UP000283895"/>
    </source>
</evidence>
<reference evidence="7 8" key="1">
    <citation type="submission" date="2015-09" db="EMBL/GenBank/DDBJ databases">
        <title>Host preference determinants of Valsa canker pathogens revealed by comparative genomics.</title>
        <authorList>
            <person name="Yin Z."/>
            <person name="Huang L."/>
        </authorList>
    </citation>
    <scope>NUCLEOTIDE SEQUENCE [LARGE SCALE GENOMIC DNA]</scope>
    <source>
        <strain evidence="7 8">03-1</strain>
    </source>
</reference>
<protein>
    <recommendedName>
        <fullName evidence="6">Major facilitator superfamily (MFS) profile domain-containing protein</fullName>
    </recommendedName>
</protein>
<dbReference type="InterPro" id="IPR020846">
    <property type="entry name" value="MFS_dom"/>
</dbReference>
<dbReference type="InterPro" id="IPR011701">
    <property type="entry name" value="MFS"/>
</dbReference>
<feature type="transmembrane region" description="Helical" evidence="5">
    <location>
        <begin position="355"/>
        <end position="373"/>
    </location>
</feature>
<feature type="transmembrane region" description="Helical" evidence="5">
    <location>
        <begin position="485"/>
        <end position="505"/>
    </location>
</feature>
<dbReference type="Proteomes" id="UP000283895">
    <property type="component" value="Unassembled WGS sequence"/>
</dbReference>
<feature type="transmembrane region" description="Helical" evidence="5">
    <location>
        <begin position="314"/>
        <end position="335"/>
    </location>
</feature>
<dbReference type="PANTHER" id="PTHR42718:SF10">
    <property type="entry name" value="TRANSPORTER, PUTATIVE (AFU_ORTHOLOGUE AFUA_8G06760)-RELATED"/>
    <property type="match status" value="1"/>
</dbReference>
<evidence type="ECO:0000256" key="5">
    <source>
        <dbReference type="SAM" id="Phobius"/>
    </source>
</evidence>
<feature type="transmembrane region" description="Helical" evidence="5">
    <location>
        <begin position="45"/>
        <end position="70"/>
    </location>
</feature>
<dbReference type="Pfam" id="PF07690">
    <property type="entry name" value="MFS_1"/>
    <property type="match status" value="1"/>
</dbReference>
<proteinExistence type="predicted"/>
<dbReference type="AlphaFoldDB" id="A0A423VUM6"/>
<feature type="transmembrane region" description="Helical" evidence="5">
    <location>
        <begin position="173"/>
        <end position="194"/>
    </location>
</feature>
<dbReference type="GO" id="GO:0022857">
    <property type="term" value="F:transmembrane transporter activity"/>
    <property type="evidence" value="ECO:0007669"/>
    <property type="project" value="InterPro"/>
</dbReference>
<feature type="transmembrane region" description="Helical" evidence="5">
    <location>
        <begin position="112"/>
        <end position="131"/>
    </location>
</feature>
<evidence type="ECO:0000259" key="6">
    <source>
        <dbReference type="PROSITE" id="PS50850"/>
    </source>
</evidence>
<evidence type="ECO:0000313" key="7">
    <source>
        <dbReference type="EMBL" id="ROV94780.1"/>
    </source>
</evidence>
<dbReference type="Gene3D" id="1.20.1250.20">
    <property type="entry name" value="MFS general substrate transporter like domains"/>
    <property type="match status" value="2"/>
</dbReference>
<feature type="transmembrane region" description="Helical" evidence="5">
    <location>
        <begin position="137"/>
        <end position="161"/>
    </location>
</feature>
<dbReference type="OrthoDB" id="2130629at2759"/>
<feature type="domain" description="Major facilitator superfamily (MFS) profile" evidence="6">
    <location>
        <begin position="47"/>
        <end position="510"/>
    </location>
</feature>
<organism evidence="7 8">
    <name type="scientific">Cytospora schulzeri</name>
    <dbReference type="NCBI Taxonomy" id="448051"/>
    <lineage>
        <taxon>Eukaryota</taxon>
        <taxon>Fungi</taxon>
        <taxon>Dikarya</taxon>
        <taxon>Ascomycota</taxon>
        <taxon>Pezizomycotina</taxon>
        <taxon>Sordariomycetes</taxon>
        <taxon>Sordariomycetidae</taxon>
        <taxon>Diaporthales</taxon>
        <taxon>Cytosporaceae</taxon>
        <taxon>Cytospora</taxon>
    </lineage>
</organism>
<evidence type="ECO:0000256" key="4">
    <source>
        <dbReference type="ARBA" id="ARBA00023136"/>
    </source>
</evidence>
<sequence>MPQGSVTEIELSDQRGLKGSSTLSDTNGTIQQSLATPKVGKARGVTVIVTLAGISFLNTMGSGILIAALPRIATDLDLADELILWPAAVYALAAGCLLLIFGTVADVVGAKLMWVTGSFIYAAFTVAVGFSQTGLQIILFRTCLGVAIAMCLPTAVGLITATFPKGTWRNTAFAMNGMGQPLGYALGLVLGGIFTDSIGWRWAYYIMAIINVLLSMASIWSLPAVHHRTGKKWTRRLVEEIDWIGAIIMSAGLGLLLYVLAMISSSYTSIRHPINATLLGVSIVLLILFPFWMHRQTRRGRPAIIPNRLWRNSAFTSICVSVFFCWAALNGIEYYTTLYFQNIEGLSALDSSIRFIPHPIVGTATNIMTAYLISRVRVQTLAVVSALITVSAPILIATVKVGENYWFAPFWALVLSPISPDVSNIVISEAFPDDLQSLAGGVFNEVSQFGNSVGLAITAAVAASVTAQEPSTDDRVAALMEGYRMALWTIFAATVVVLLVTSTGLRKAGTIGKVEGK</sequence>
<dbReference type="PANTHER" id="PTHR42718">
    <property type="entry name" value="MAJOR FACILITATOR SUPERFAMILY MULTIDRUG TRANSPORTER MFSC"/>
    <property type="match status" value="1"/>
</dbReference>
<feature type="transmembrane region" description="Helical" evidence="5">
    <location>
        <begin position="273"/>
        <end position="293"/>
    </location>
</feature>
<evidence type="ECO:0000256" key="3">
    <source>
        <dbReference type="ARBA" id="ARBA00022989"/>
    </source>
</evidence>
<comment type="caution">
    <text evidence="7">The sequence shown here is derived from an EMBL/GenBank/DDBJ whole genome shotgun (WGS) entry which is preliminary data.</text>
</comment>
<keyword evidence="8" id="KW-1185">Reference proteome</keyword>
<accession>A0A423VUM6</accession>
<feature type="transmembrane region" description="Helical" evidence="5">
    <location>
        <begin position="82"/>
        <end position="105"/>
    </location>
</feature>
<feature type="transmembrane region" description="Helical" evidence="5">
    <location>
        <begin position="380"/>
        <end position="399"/>
    </location>
</feature>
<name>A0A423VUM6_9PEZI</name>
<keyword evidence="4 5" id="KW-0472">Membrane</keyword>
<dbReference type="InterPro" id="IPR036259">
    <property type="entry name" value="MFS_trans_sf"/>
</dbReference>
<evidence type="ECO:0000256" key="1">
    <source>
        <dbReference type="ARBA" id="ARBA00004141"/>
    </source>
</evidence>
<keyword evidence="3 5" id="KW-1133">Transmembrane helix</keyword>
<dbReference type="GO" id="GO:0016020">
    <property type="term" value="C:membrane"/>
    <property type="evidence" value="ECO:0007669"/>
    <property type="project" value="UniProtKB-SubCell"/>
</dbReference>
<dbReference type="SUPFAM" id="SSF103473">
    <property type="entry name" value="MFS general substrate transporter"/>
    <property type="match status" value="1"/>
</dbReference>
<feature type="transmembrane region" description="Helical" evidence="5">
    <location>
        <begin position="243"/>
        <end position="267"/>
    </location>
</feature>
<comment type="subcellular location">
    <subcellularLocation>
        <location evidence="1">Membrane</location>
        <topology evidence="1">Multi-pass membrane protein</topology>
    </subcellularLocation>
</comment>
<gene>
    <name evidence="7" type="ORF">VMCG_08887</name>
</gene>
<keyword evidence="2 5" id="KW-0812">Transmembrane</keyword>
<dbReference type="EMBL" id="LKEA01000039">
    <property type="protein sequence ID" value="ROV94780.1"/>
    <property type="molecule type" value="Genomic_DNA"/>
</dbReference>
<feature type="transmembrane region" description="Helical" evidence="5">
    <location>
        <begin position="200"/>
        <end position="222"/>
    </location>
</feature>
<dbReference type="PROSITE" id="PS50850">
    <property type="entry name" value="MFS"/>
    <property type="match status" value="1"/>
</dbReference>